<dbReference type="EMBL" id="CP028136">
    <property type="protein sequence ID" value="AVR47250.1"/>
    <property type="molecule type" value="Genomic_DNA"/>
</dbReference>
<dbReference type="AlphaFoldDB" id="A0A2R3ZAI9"/>
<evidence type="ECO:0000313" key="1">
    <source>
        <dbReference type="EMBL" id="AVR47250.1"/>
    </source>
</evidence>
<gene>
    <name evidence="1" type="ORF">C7S20_19440</name>
</gene>
<dbReference type="RefSeq" id="WP_107014016.1">
    <property type="nucleotide sequence ID" value="NZ_CP028136.1"/>
</dbReference>
<keyword evidence="2" id="KW-1185">Reference proteome</keyword>
<name>A0A2R3ZAI9_9FLAO</name>
<sequence length="67" mass="7794">MAFKITIDLGKLRIELNGAGTIKGREDWTVGLIPQLWFGWQNYSYCKAIDLSTGWLFWWVSISIEKK</sequence>
<organism evidence="1 2">
    <name type="scientific">Christiangramia fulva</name>
    <dbReference type="NCBI Taxonomy" id="2126553"/>
    <lineage>
        <taxon>Bacteria</taxon>
        <taxon>Pseudomonadati</taxon>
        <taxon>Bacteroidota</taxon>
        <taxon>Flavobacteriia</taxon>
        <taxon>Flavobacteriales</taxon>
        <taxon>Flavobacteriaceae</taxon>
        <taxon>Christiangramia</taxon>
    </lineage>
</organism>
<dbReference type="Proteomes" id="UP000241507">
    <property type="component" value="Chromosome"/>
</dbReference>
<proteinExistence type="predicted"/>
<accession>A0A2R3ZAI9</accession>
<protein>
    <submittedName>
        <fullName evidence="1">Uncharacterized protein</fullName>
    </submittedName>
</protein>
<evidence type="ECO:0000313" key="2">
    <source>
        <dbReference type="Proteomes" id="UP000241507"/>
    </source>
</evidence>
<reference evidence="2" key="1">
    <citation type="submission" date="2018-03" db="EMBL/GenBank/DDBJ databases">
        <title>Gramella fulva sp. nov., isolated from a dry surface of tidal flat.</title>
        <authorList>
            <person name="Hwang S.H."/>
            <person name="Hwang W.M."/>
            <person name="Kang K."/>
            <person name="Ahn T.-Y."/>
        </authorList>
    </citation>
    <scope>NUCLEOTIDE SEQUENCE [LARGE SCALE GENOMIC DNA]</scope>
    <source>
        <strain evidence="2">SH35</strain>
    </source>
</reference>
<dbReference type="KEGG" id="grs:C7S20_19440"/>